<evidence type="ECO:0000313" key="3">
    <source>
        <dbReference type="EMBL" id="RCX18906.1"/>
    </source>
</evidence>
<dbReference type="EMBL" id="QPJT01000004">
    <property type="protein sequence ID" value="RCX18906.1"/>
    <property type="molecule type" value="Genomic_DNA"/>
</dbReference>
<name>A0A369BE90_9FIRM</name>
<feature type="domain" description="HTH cro/C1-type" evidence="2">
    <location>
        <begin position="7"/>
        <end position="62"/>
    </location>
</feature>
<dbReference type="InterPro" id="IPR010982">
    <property type="entry name" value="Lambda_DNA-bd_dom_sf"/>
</dbReference>
<dbReference type="InterPro" id="IPR001387">
    <property type="entry name" value="Cro/C1-type_HTH"/>
</dbReference>
<reference evidence="3 4" key="1">
    <citation type="submission" date="2018-07" db="EMBL/GenBank/DDBJ databases">
        <title>Genomic Encyclopedia of Type Strains, Phase IV (KMG-IV): sequencing the most valuable type-strain genomes for metagenomic binning, comparative biology and taxonomic classification.</title>
        <authorList>
            <person name="Goeker M."/>
        </authorList>
    </citation>
    <scope>NUCLEOTIDE SEQUENCE [LARGE SCALE GENOMIC DNA]</scope>
    <source>
        <strain evidence="3 4">DSM 27016</strain>
    </source>
</reference>
<gene>
    <name evidence="3" type="ORF">DFR58_104177</name>
</gene>
<evidence type="ECO:0000256" key="1">
    <source>
        <dbReference type="ARBA" id="ARBA00023125"/>
    </source>
</evidence>
<keyword evidence="4" id="KW-1185">Reference proteome</keyword>
<dbReference type="OrthoDB" id="1766270at2"/>
<evidence type="ECO:0000259" key="2">
    <source>
        <dbReference type="PROSITE" id="PS50943"/>
    </source>
</evidence>
<keyword evidence="1" id="KW-0238">DNA-binding</keyword>
<accession>A0A369BE90</accession>
<dbReference type="PANTHER" id="PTHR46558:SF11">
    <property type="entry name" value="HTH-TYPE TRANSCRIPTIONAL REGULATOR XRE"/>
    <property type="match status" value="1"/>
</dbReference>
<dbReference type="Gene3D" id="1.10.260.40">
    <property type="entry name" value="lambda repressor-like DNA-binding domains"/>
    <property type="match status" value="1"/>
</dbReference>
<proteinExistence type="predicted"/>
<dbReference type="Pfam" id="PF01381">
    <property type="entry name" value="HTH_3"/>
    <property type="match status" value="1"/>
</dbReference>
<dbReference type="GO" id="GO:0003677">
    <property type="term" value="F:DNA binding"/>
    <property type="evidence" value="ECO:0007669"/>
    <property type="project" value="UniProtKB-KW"/>
</dbReference>
<comment type="caution">
    <text evidence="3">The sequence shown here is derived from an EMBL/GenBank/DDBJ whole genome shotgun (WGS) entry which is preliminary data.</text>
</comment>
<sequence length="106" mass="12477">MDFAEKIKKLRKEKNLSQEELGKAIDIPYRVIGFYETNKRFPQEKETLIKFADFFNVSIDWLLGRTEIRSFSKDGSNIIYIDSEGLSQEDMDKIKEYASMLKNKGR</sequence>
<protein>
    <submittedName>
        <fullName evidence="3">Helix-turn-helix protein</fullName>
    </submittedName>
</protein>
<dbReference type="Proteomes" id="UP000253034">
    <property type="component" value="Unassembled WGS sequence"/>
</dbReference>
<dbReference type="SUPFAM" id="SSF47413">
    <property type="entry name" value="lambda repressor-like DNA-binding domains"/>
    <property type="match status" value="1"/>
</dbReference>
<organism evidence="3 4">
    <name type="scientific">Anaerobacterium chartisolvens</name>
    <dbReference type="NCBI Taxonomy" id="1297424"/>
    <lineage>
        <taxon>Bacteria</taxon>
        <taxon>Bacillati</taxon>
        <taxon>Bacillota</taxon>
        <taxon>Clostridia</taxon>
        <taxon>Eubacteriales</taxon>
        <taxon>Oscillospiraceae</taxon>
        <taxon>Anaerobacterium</taxon>
    </lineage>
</organism>
<evidence type="ECO:0000313" key="4">
    <source>
        <dbReference type="Proteomes" id="UP000253034"/>
    </source>
</evidence>
<dbReference type="RefSeq" id="WP_114296751.1">
    <property type="nucleotide sequence ID" value="NZ_QPJT01000004.1"/>
</dbReference>
<dbReference type="CDD" id="cd00093">
    <property type="entry name" value="HTH_XRE"/>
    <property type="match status" value="1"/>
</dbReference>
<dbReference type="PROSITE" id="PS50943">
    <property type="entry name" value="HTH_CROC1"/>
    <property type="match status" value="1"/>
</dbReference>
<dbReference type="SMART" id="SM00530">
    <property type="entry name" value="HTH_XRE"/>
    <property type="match status" value="1"/>
</dbReference>
<dbReference type="AlphaFoldDB" id="A0A369BE90"/>
<dbReference type="PANTHER" id="PTHR46558">
    <property type="entry name" value="TRACRIPTIONAL REGULATORY PROTEIN-RELATED-RELATED"/>
    <property type="match status" value="1"/>
</dbReference>